<dbReference type="PATRIC" id="fig|269796.9.peg.1141"/>
<name>Q2RVG1_RHORT</name>
<proteinExistence type="predicted"/>
<dbReference type="KEGG" id="rru:Rru_A1083"/>
<dbReference type="PhylomeDB" id="Q2RVG1"/>
<dbReference type="InterPro" id="IPR042233">
    <property type="entry name" value="Cell_div_ZapA_N"/>
</dbReference>
<gene>
    <name evidence="1" type="ordered locus">Rru_A1083</name>
</gene>
<dbReference type="EMBL" id="CP000230">
    <property type="protein sequence ID" value="ABC21884.1"/>
    <property type="molecule type" value="Genomic_DNA"/>
</dbReference>
<dbReference type="Pfam" id="PF05164">
    <property type="entry name" value="ZapA"/>
    <property type="match status" value="1"/>
</dbReference>
<dbReference type="Gene3D" id="3.30.160.880">
    <property type="entry name" value="Cell division protein ZapA protomer, N-terminal domain"/>
    <property type="match status" value="1"/>
</dbReference>
<evidence type="ECO:0000313" key="1">
    <source>
        <dbReference type="EMBL" id="ABC21884.1"/>
    </source>
</evidence>
<dbReference type="EnsemblBacteria" id="ABC21884">
    <property type="protein sequence ID" value="ABC21884"/>
    <property type="gene ID" value="Rru_A1083"/>
</dbReference>
<dbReference type="SUPFAM" id="SSF102829">
    <property type="entry name" value="Cell division protein ZapA-like"/>
    <property type="match status" value="1"/>
</dbReference>
<accession>Q2RVG1</accession>
<reference evidence="1 2" key="1">
    <citation type="journal article" date="2011" name="Stand. Genomic Sci.">
        <title>Complete genome sequence of Rhodospirillum rubrum type strain (S1).</title>
        <authorList>
            <person name="Munk A.C."/>
            <person name="Copeland A."/>
            <person name="Lucas S."/>
            <person name="Lapidus A."/>
            <person name="Del Rio T.G."/>
            <person name="Barry K."/>
            <person name="Detter J.C."/>
            <person name="Hammon N."/>
            <person name="Israni S."/>
            <person name="Pitluck S."/>
            <person name="Brettin T."/>
            <person name="Bruce D."/>
            <person name="Han C."/>
            <person name="Tapia R."/>
            <person name="Gilna P."/>
            <person name="Schmutz J."/>
            <person name="Larimer F."/>
            <person name="Land M."/>
            <person name="Kyrpides N.C."/>
            <person name="Mavromatis K."/>
            <person name="Richardson P."/>
            <person name="Rohde M."/>
            <person name="Goker M."/>
            <person name="Klenk H.P."/>
            <person name="Zhang Y."/>
            <person name="Roberts G.P."/>
            <person name="Reslewic S."/>
            <person name="Schwartz D.C."/>
        </authorList>
    </citation>
    <scope>NUCLEOTIDE SEQUENCE [LARGE SCALE GENOMIC DNA]</scope>
    <source>
        <strain evidence="2">ATCC 11170 / ATH 1.1.1 / DSM 467 / LMG 4362 / NCIMB 8255 / S1</strain>
    </source>
</reference>
<dbReference type="AlphaFoldDB" id="Q2RVG1"/>
<sequence>MATVSVTINGKTYRIACDDGQEAHLGRLGKYIDQRCKQLIGSVGHINEGLLLVMVSLLVADELSDVSGELAELRSALGIDGGEDGPSPRERAEERVAAAIETVARRVEGIAETLEAP</sequence>
<evidence type="ECO:0000313" key="2">
    <source>
        <dbReference type="Proteomes" id="UP000001929"/>
    </source>
</evidence>
<dbReference type="InterPro" id="IPR036192">
    <property type="entry name" value="Cell_div_ZapA-like_sf"/>
</dbReference>
<dbReference type="Proteomes" id="UP000001929">
    <property type="component" value="Chromosome"/>
</dbReference>
<evidence type="ECO:0008006" key="3">
    <source>
        <dbReference type="Google" id="ProtNLM"/>
    </source>
</evidence>
<dbReference type="RefSeq" id="WP_011388838.1">
    <property type="nucleotide sequence ID" value="NC_007643.1"/>
</dbReference>
<organism evidence="1 2">
    <name type="scientific">Rhodospirillum rubrum (strain ATCC 11170 / ATH 1.1.1 / DSM 467 / LMG 4362 / NCIMB 8255 / S1)</name>
    <dbReference type="NCBI Taxonomy" id="269796"/>
    <lineage>
        <taxon>Bacteria</taxon>
        <taxon>Pseudomonadati</taxon>
        <taxon>Pseudomonadota</taxon>
        <taxon>Alphaproteobacteria</taxon>
        <taxon>Rhodospirillales</taxon>
        <taxon>Rhodospirillaceae</taxon>
        <taxon>Rhodospirillum</taxon>
    </lineage>
</organism>
<dbReference type="InterPro" id="IPR007838">
    <property type="entry name" value="Cell_div_ZapA-like"/>
</dbReference>
<dbReference type="eggNOG" id="COG3027">
    <property type="taxonomic scope" value="Bacteria"/>
</dbReference>
<dbReference type="HOGENOM" id="CLU_133828_2_0_5"/>
<protein>
    <recommendedName>
        <fullName evidence="3">Cell division protein ZapA</fullName>
    </recommendedName>
</protein>
<dbReference type="STRING" id="269796.Rru_A1083"/>
<keyword evidence="2" id="KW-1185">Reference proteome</keyword>